<dbReference type="GO" id="GO:0010005">
    <property type="term" value="C:cortical microtubule, transverse to long axis"/>
    <property type="evidence" value="ECO:0007669"/>
    <property type="project" value="TreeGrafter"/>
</dbReference>
<evidence type="ECO:0000259" key="2">
    <source>
        <dbReference type="Pfam" id="PF24713"/>
    </source>
</evidence>
<dbReference type="GO" id="GO:0009826">
    <property type="term" value="P:unidimensional cell growth"/>
    <property type="evidence" value="ECO:0007669"/>
    <property type="project" value="TreeGrafter"/>
</dbReference>
<dbReference type="InterPro" id="IPR057600">
    <property type="entry name" value="TORTIFOLIA1/SINE1-2_N"/>
</dbReference>
<dbReference type="Pfam" id="PF24713">
    <property type="entry name" value="TOR1L1_C"/>
    <property type="match status" value="1"/>
</dbReference>
<dbReference type="GO" id="GO:0008017">
    <property type="term" value="F:microtubule binding"/>
    <property type="evidence" value="ECO:0007669"/>
    <property type="project" value="InterPro"/>
</dbReference>
<sequence length="957" mass="102818">MATTVSRSNSRASRAPAQAHSASHSPNSNAKGSASSSSTSALSSHLATVELKQRILGAISKLSDRDTHQIAVEDLERIIRTLPADGVPMLLNTFLHDPPSMEPSSRQSPITARRECLRLLALLCSTHPEAASAHLPKIISHIVRRIKDPSSDTSVRDACRDTVGSLSSLYLRVNGGSTSENYASVVSLFVKPFFEAMGEQNKIVQAGASACLAKLVECAGGGEGSQESAATAVTFQKLCPRISKFLGGQSFLAKGALLSVVSSLSQVGAITPQSLPSLLQSVRECLENSDWATRKAAGDTLCALASHSSHLIGDNSATIVAALESCRFDKVKPVRDSIAEALLAWKKVTGKGEDVEEDKESKSSSPIDVGEKLGLKKFSGNEQLDASLKDSSSCPAPASDPAPGTKGSGMPEKAVVLLKKKAPSLTDKELNAEFFQKLETRISDDLPVEVVVPRRTLQSSLSQGDEGKELNDDNSRGTAGHDGKSCNDSNDMVSAISAGSNDMGKAKGLFSKTEEPDDSVREKFTESRAFKFRDARAKPSDLDERAVNSLRDPSAPRSISRIDGHSEPFMNSKGNWLGIQRQLSLLERQQASLMNMLQEFMGGSHDSMVTLENRVRGLERVVDEMARDLSLPPNRRGGGMMGFDGSAGRSASKYNGLPDYSNGKFGRGDGRFPFAERFLPSDGTSGARGRDPPWRQDADTWDPYSYAAPRNGVTSSRRGPGGLPTEGRSSRTDQEGDQISNRRAWEKGPGPFRLGEGPSARSVWQASKDEATLEAIRVAGEDSVSSRATAKHPPIPELDAEAVGDDSSAPDKGELWASWNRAMDSLHVGDVDSAYAEVLSTGDDLLLVKLMDRSGPVLDQLSDETAGEVLHAAGQFLQEQSLLDIAFSWFQQLTDLVGEQGADLPSLKVEMKRDILLSLHEASSSMEPPEDWEGPTPEQMMLQLASAWGFSLQQLIK</sequence>
<feature type="region of interest" description="Disordered" evidence="1">
    <location>
        <begin position="541"/>
        <end position="566"/>
    </location>
</feature>
<feature type="region of interest" description="Disordered" evidence="1">
    <location>
        <begin position="673"/>
        <end position="759"/>
    </location>
</feature>
<reference evidence="4" key="1">
    <citation type="submission" date="2020-02" db="EMBL/GenBank/DDBJ databases">
        <authorList>
            <person name="Scholz U."/>
            <person name="Mascher M."/>
            <person name="Fiebig A."/>
        </authorList>
    </citation>
    <scope>NUCLEOTIDE SEQUENCE</scope>
</reference>
<dbReference type="SUPFAM" id="SSF48371">
    <property type="entry name" value="ARM repeat"/>
    <property type="match status" value="1"/>
</dbReference>
<organism evidence="4 5">
    <name type="scientific">Spirodela intermedia</name>
    <name type="common">Intermediate duckweed</name>
    <dbReference type="NCBI Taxonomy" id="51605"/>
    <lineage>
        <taxon>Eukaryota</taxon>
        <taxon>Viridiplantae</taxon>
        <taxon>Streptophyta</taxon>
        <taxon>Embryophyta</taxon>
        <taxon>Tracheophyta</taxon>
        <taxon>Spermatophyta</taxon>
        <taxon>Magnoliopsida</taxon>
        <taxon>Liliopsida</taxon>
        <taxon>Araceae</taxon>
        <taxon>Lemnoideae</taxon>
        <taxon>Spirodela</taxon>
    </lineage>
</organism>
<dbReference type="GO" id="GO:0010031">
    <property type="term" value="P:circumnutation"/>
    <property type="evidence" value="ECO:0007669"/>
    <property type="project" value="TreeGrafter"/>
</dbReference>
<dbReference type="Pfam" id="PF24714">
    <property type="entry name" value="TOR1L1_N"/>
    <property type="match status" value="1"/>
</dbReference>
<dbReference type="PANTHER" id="PTHR31355:SF7">
    <property type="entry name" value="MICROTUBULE-ASSOCIATED PROTEIN TORTIFOLIA1"/>
    <property type="match status" value="1"/>
</dbReference>
<feature type="compositionally biased region" description="Polar residues" evidence="1">
    <location>
        <begin position="486"/>
        <end position="500"/>
    </location>
</feature>
<dbReference type="AlphaFoldDB" id="A0A7I8KA70"/>
<gene>
    <name evidence="4" type="ORF">SI8410_04005093</name>
</gene>
<dbReference type="EMBL" id="LR746267">
    <property type="protein sequence ID" value="CAA7394432.1"/>
    <property type="molecule type" value="Genomic_DNA"/>
</dbReference>
<dbReference type="InterPro" id="IPR016024">
    <property type="entry name" value="ARM-type_fold"/>
</dbReference>
<evidence type="ECO:0000313" key="5">
    <source>
        <dbReference type="Proteomes" id="UP000663760"/>
    </source>
</evidence>
<feature type="compositionally biased region" description="Low complexity" evidence="1">
    <location>
        <begin position="390"/>
        <end position="403"/>
    </location>
</feature>
<dbReference type="InterPro" id="IPR033337">
    <property type="entry name" value="TORTIFOLIA1/SINE1-2"/>
</dbReference>
<feature type="compositionally biased region" description="Basic and acidic residues" evidence="1">
    <location>
        <begin position="512"/>
        <end position="522"/>
    </location>
</feature>
<feature type="region of interest" description="Disordered" evidence="1">
    <location>
        <begin position="1"/>
        <end position="39"/>
    </location>
</feature>
<feature type="domain" description="TORTIFOLIA1/TORL1-2 C-terminal" evidence="2">
    <location>
        <begin position="815"/>
        <end position="948"/>
    </location>
</feature>
<evidence type="ECO:0000256" key="1">
    <source>
        <dbReference type="SAM" id="MobiDB-lite"/>
    </source>
</evidence>
<protein>
    <submittedName>
        <fullName evidence="4">Uncharacterized protein</fullName>
    </submittedName>
</protein>
<evidence type="ECO:0000259" key="3">
    <source>
        <dbReference type="Pfam" id="PF24714"/>
    </source>
</evidence>
<feature type="region of interest" description="Disordered" evidence="1">
    <location>
        <begin position="457"/>
        <end position="522"/>
    </location>
</feature>
<name>A0A7I8KA70_SPIIN</name>
<dbReference type="InterPro" id="IPR057599">
    <property type="entry name" value="TORTIFOLIA1/TORL1-2_C"/>
</dbReference>
<dbReference type="OrthoDB" id="298726at2759"/>
<dbReference type="InterPro" id="IPR011989">
    <property type="entry name" value="ARM-like"/>
</dbReference>
<feature type="domain" description="TORTIFOLIA1/SINE1-2 N-terminal" evidence="3">
    <location>
        <begin position="49"/>
        <end position="347"/>
    </location>
</feature>
<dbReference type="PANTHER" id="PTHR31355">
    <property type="entry name" value="MICROTUBULE-ASSOCIATED PROTEIN TORTIFOLIA1"/>
    <property type="match status" value="1"/>
</dbReference>
<dbReference type="Proteomes" id="UP000663760">
    <property type="component" value="Chromosome 4"/>
</dbReference>
<dbReference type="Gene3D" id="1.25.10.10">
    <property type="entry name" value="Leucine-rich Repeat Variant"/>
    <property type="match status" value="2"/>
</dbReference>
<proteinExistence type="predicted"/>
<evidence type="ECO:0000313" key="4">
    <source>
        <dbReference type="EMBL" id="CAA7394432.1"/>
    </source>
</evidence>
<accession>A0A7I8KA70</accession>
<feature type="compositionally biased region" description="Basic and acidic residues" evidence="1">
    <location>
        <begin position="688"/>
        <end position="698"/>
    </location>
</feature>
<feature type="compositionally biased region" description="Basic and acidic residues" evidence="1">
    <location>
        <begin position="465"/>
        <end position="485"/>
    </location>
</feature>
<keyword evidence="5" id="KW-1185">Reference proteome</keyword>
<feature type="region of interest" description="Disordered" evidence="1">
    <location>
        <begin position="386"/>
        <end position="410"/>
    </location>
</feature>